<dbReference type="AlphaFoldDB" id="A0AAV7V6S1"/>
<evidence type="ECO:0000313" key="3">
    <source>
        <dbReference type="Proteomes" id="UP001066276"/>
    </source>
</evidence>
<protein>
    <submittedName>
        <fullName evidence="2">Uncharacterized protein</fullName>
    </submittedName>
</protein>
<feature type="region of interest" description="Disordered" evidence="1">
    <location>
        <begin position="47"/>
        <end position="67"/>
    </location>
</feature>
<accession>A0AAV7V6S1</accession>
<name>A0AAV7V6S1_PLEWA</name>
<reference evidence="2" key="1">
    <citation type="journal article" date="2022" name="bioRxiv">
        <title>Sequencing and chromosome-scale assembly of the giantPleurodeles waltlgenome.</title>
        <authorList>
            <person name="Brown T."/>
            <person name="Elewa A."/>
            <person name="Iarovenko S."/>
            <person name="Subramanian E."/>
            <person name="Araus A.J."/>
            <person name="Petzold A."/>
            <person name="Susuki M."/>
            <person name="Suzuki K.-i.T."/>
            <person name="Hayashi T."/>
            <person name="Toyoda A."/>
            <person name="Oliveira C."/>
            <person name="Osipova E."/>
            <person name="Leigh N.D."/>
            <person name="Simon A."/>
            <person name="Yun M.H."/>
        </authorList>
    </citation>
    <scope>NUCLEOTIDE SEQUENCE</scope>
    <source>
        <strain evidence="2">20211129_DDA</strain>
        <tissue evidence="2">Liver</tissue>
    </source>
</reference>
<evidence type="ECO:0000256" key="1">
    <source>
        <dbReference type="SAM" id="MobiDB-lite"/>
    </source>
</evidence>
<dbReference type="EMBL" id="JANPWB010000004">
    <property type="protein sequence ID" value="KAJ1195773.1"/>
    <property type="molecule type" value="Genomic_DNA"/>
</dbReference>
<gene>
    <name evidence="2" type="ORF">NDU88_005041</name>
</gene>
<organism evidence="2 3">
    <name type="scientific">Pleurodeles waltl</name>
    <name type="common">Iberian ribbed newt</name>
    <dbReference type="NCBI Taxonomy" id="8319"/>
    <lineage>
        <taxon>Eukaryota</taxon>
        <taxon>Metazoa</taxon>
        <taxon>Chordata</taxon>
        <taxon>Craniata</taxon>
        <taxon>Vertebrata</taxon>
        <taxon>Euteleostomi</taxon>
        <taxon>Amphibia</taxon>
        <taxon>Batrachia</taxon>
        <taxon>Caudata</taxon>
        <taxon>Salamandroidea</taxon>
        <taxon>Salamandridae</taxon>
        <taxon>Pleurodelinae</taxon>
        <taxon>Pleurodeles</taxon>
    </lineage>
</organism>
<evidence type="ECO:0000313" key="2">
    <source>
        <dbReference type="EMBL" id="KAJ1195773.1"/>
    </source>
</evidence>
<sequence length="106" mass="11153">MIFLLCQALEGIDQEGRRGPHPQGAGPSLFTSSPPLVVSYLGKRRPGLAPRVGAGQGRSDPTSYPRLPVTVSGDSVPSARSWSLFSIVLVFPLVPRCASLPRSGLG</sequence>
<keyword evidence="3" id="KW-1185">Reference proteome</keyword>
<dbReference type="Proteomes" id="UP001066276">
    <property type="component" value="Chromosome 2_2"/>
</dbReference>
<comment type="caution">
    <text evidence="2">The sequence shown here is derived from an EMBL/GenBank/DDBJ whole genome shotgun (WGS) entry which is preliminary data.</text>
</comment>
<proteinExistence type="predicted"/>